<comment type="cofactor">
    <cofactor evidence="7">
        <name>Zn(2+)</name>
        <dbReference type="ChEBI" id="CHEBI:29105"/>
    </cofactor>
    <text evidence="7">Binds 2 Zn(2+) ions per subunit.</text>
</comment>
<feature type="binding site" evidence="7">
    <location>
        <position position="77"/>
    </location>
    <ligand>
        <name>Zn(2+)</name>
        <dbReference type="ChEBI" id="CHEBI:29105"/>
        <label>1</label>
    </ligand>
</feature>
<dbReference type="PANTHER" id="PTHR19376">
    <property type="entry name" value="DNA-DIRECTED RNA POLYMERASE"/>
    <property type="match status" value="1"/>
</dbReference>
<dbReference type="Gene3D" id="2.40.40.20">
    <property type="match status" value="1"/>
</dbReference>
<gene>
    <name evidence="7" type="primary">rpoC</name>
    <name evidence="10" type="ORF">A2954_07260</name>
</gene>
<evidence type="ECO:0000256" key="1">
    <source>
        <dbReference type="ARBA" id="ARBA00022478"/>
    </source>
</evidence>
<keyword evidence="3 7" id="KW-0548">Nucleotidyltransferase</keyword>
<evidence type="ECO:0000256" key="7">
    <source>
        <dbReference type="HAMAP-Rule" id="MF_01322"/>
    </source>
</evidence>
<keyword evidence="1 7" id="KW-0240">DNA-directed RNA polymerase</keyword>
<dbReference type="InterPro" id="IPR044893">
    <property type="entry name" value="RNA_pol_Rpb1_clamp_domain"/>
</dbReference>
<dbReference type="InterPro" id="IPR007066">
    <property type="entry name" value="RNA_pol_Rpb1_3"/>
</dbReference>
<evidence type="ECO:0000256" key="4">
    <source>
        <dbReference type="ARBA" id="ARBA00022723"/>
    </source>
</evidence>
<dbReference type="Proteomes" id="UP000177698">
    <property type="component" value="Unassembled WGS sequence"/>
</dbReference>
<dbReference type="CDD" id="cd01609">
    <property type="entry name" value="RNAP_beta'_N"/>
    <property type="match status" value="1"/>
</dbReference>
<keyword evidence="2 7" id="KW-0808">Transferase</keyword>
<keyword evidence="4 7" id="KW-0479">Metal-binding</keyword>
<feature type="binding site" evidence="7">
    <location>
        <position position="877"/>
    </location>
    <ligand>
        <name>Zn(2+)</name>
        <dbReference type="ChEBI" id="CHEBI:29105"/>
        <label>2</label>
    </ligand>
</feature>
<dbReference type="GO" id="GO:0003677">
    <property type="term" value="F:DNA binding"/>
    <property type="evidence" value="ECO:0007669"/>
    <property type="project" value="UniProtKB-UniRule"/>
</dbReference>
<reference evidence="10 11" key="1">
    <citation type="journal article" date="2016" name="Nat. Commun.">
        <title>Thousands of microbial genomes shed light on interconnected biogeochemical processes in an aquifer system.</title>
        <authorList>
            <person name="Anantharaman K."/>
            <person name="Brown C.T."/>
            <person name="Hug L.A."/>
            <person name="Sharon I."/>
            <person name="Castelle C.J."/>
            <person name="Probst A.J."/>
            <person name="Thomas B.C."/>
            <person name="Singh A."/>
            <person name="Wilkins M.J."/>
            <person name="Karaoz U."/>
            <person name="Brodie E.L."/>
            <person name="Williams K.H."/>
            <person name="Hubbard S.S."/>
            <person name="Banfield J.F."/>
        </authorList>
    </citation>
    <scope>NUCLEOTIDE SEQUENCE [LARGE SCALE GENOMIC DNA]</scope>
</reference>
<dbReference type="GO" id="GO:0008270">
    <property type="term" value="F:zinc ion binding"/>
    <property type="evidence" value="ECO:0007669"/>
    <property type="project" value="UniProtKB-UniRule"/>
</dbReference>
<comment type="function">
    <text evidence="7 8">DNA-dependent RNA polymerase catalyzes the transcription of DNA into RNA using the four ribonucleoside triphosphates as substrates.</text>
</comment>
<keyword evidence="7" id="KW-0460">Magnesium</keyword>
<evidence type="ECO:0000313" key="10">
    <source>
        <dbReference type="EMBL" id="OGK41651.1"/>
    </source>
</evidence>
<keyword evidence="5 7" id="KW-0804">Transcription</keyword>
<dbReference type="NCBIfam" id="TIGR02386">
    <property type="entry name" value="rpoC_TIGR"/>
    <property type="match status" value="1"/>
</dbReference>
<dbReference type="Gene3D" id="1.10.40.90">
    <property type="match status" value="1"/>
</dbReference>
<comment type="caution">
    <text evidence="10">The sequence shown here is derived from an EMBL/GenBank/DDBJ whole genome shotgun (WGS) entry which is preliminary data.</text>
</comment>
<dbReference type="HAMAP" id="MF_01322">
    <property type="entry name" value="RNApol_bact_RpoC"/>
    <property type="match status" value="1"/>
</dbReference>
<feature type="binding site" evidence="7">
    <location>
        <position position="80"/>
    </location>
    <ligand>
        <name>Zn(2+)</name>
        <dbReference type="ChEBI" id="CHEBI:29105"/>
        <label>1</label>
    </ligand>
</feature>
<dbReference type="Gene3D" id="2.40.50.100">
    <property type="match status" value="1"/>
</dbReference>
<feature type="binding site" evidence="7">
    <location>
        <position position="954"/>
    </location>
    <ligand>
        <name>Zn(2+)</name>
        <dbReference type="ChEBI" id="CHEBI:29105"/>
        <label>2</label>
    </ligand>
</feature>
<dbReference type="InterPro" id="IPR000722">
    <property type="entry name" value="RNA_pol_asu"/>
</dbReference>
<feature type="domain" description="RNA polymerase N-terminal" evidence="9">
    <location>
        <begin position="320"/>
        <end position="601"/>
    </location>
</feature>
<feature type="binding site" evidence="7">
    <location>
        <position position="551"/>
    </location>
    <ligand>
        <name>Mg(2+)</name>
        <dbReference type="ChEBI" id="CHEBI:18420"/>
    </ligand>
</feature>
<dbReference type="InterPro" id="IPR045867">
    <property type="entry name" value="DNA-dir_RpoC_beta_prime"/>
</dbReference>
<dbReference type="Pfam" id="PF04983">
    <property type="entry name" value="RNA_pol_Rpb1_3"/>
    <property type="match status" value="1"/>
</dbReference>
<dbReference type="PANTHER" id="PTHR19376:SF54">
    <property type="entry name" value="DNA-DIRECTED RNA POLYMERASE SUBUNIT BETA"/>
    <property type="match status" value="1"/>
</dbReference>
<dbReference type="GO" id="GO:0000287">
    <property type="term" value="F:magnesium ion binding"/>
    <property type="evidence" value="ECO:0007669"/>
    <property type="project" value="UniProtKB-UniRule"/>
</dbReference>
<dbReference type="InterPro" id="IPR012754">
    <property type="entry name" value="DNA-dir_RpoC_beta_prime_bact"/>
</dbReference>
<dbReference type="Gene3D" id="1.10.150.390">
    <property type="match status" value="1"/>
</dbReference>
<organism evidence="10 11">
    <name type="scientific">Candidatus Roizmanbacteria bacterium RIFCSPLOWO2_01_FULL_37_12</name>
    <dbReference type="NCBI Taxonomy" id="1802056"/>
    <lineage>
        <taxon>Bacteria</taxon>
        <taxon>Candidatus Roizmaniibacteriota</taxon>
    </lineage>
</organism>
<dbReference type="EMBL" id="MGAG01000010">
    <property type="protein sequence ID" value="OGK41651.1"/>
    <property type="molecule type" value="Genomic_DNA"/>
</dbReference>
<dbReference type="Gene3D" id="1.10.1790.20">
    <property type="match status" value="1"/>
</dbReference>
<dbReference type="GO" id="GO:0006351">
    <property type="term" value="P:DNA-templated transcription"/>
    <property type="evidence" value="ECO:0007669"/>
    <property type="project" value="UniProtKB-UniRule"/>
</dbReference>
<dbReference type="CDD" id="cd02655">
    <property type="entry name" value="RNAP_beta'_C"/>
    <property type="match status" value="1"/>
</dbReference>
<comment type="cofactor">
    <cofactor evidence="7">
        <name>Mg(2+)</name>
        <dbReference type="ChEBI" id="CHEBI:18420"/>
    </cofactor>
    <text evidence="7">Binds 1 Mg(2+) ion per subunit.</text>
</comment>
<evidence type="ECO:0000256" key="8">
    <source>
        <dbReference type="RuleBase" id="RU004279"/>
    </source>
</evidence>
<keyword evidence="7" id="KW-0862">Zinc</keyword>
<evidence type="ECO:0000256" key="3">
    <source>
        <dbReference type="ARBA" id="ARBA00022695"/>
    </source>
</evidence>
<dbReference type="SUPFAM" id="SSF64484">
    <property type="entry name" value="beta and beta-prime subunits of DNA dependent RNA-polymerase"/>
    <property type="match status" value="1"/>
</dbReference>
<sequence length="1263" mass="143568">MDNHELVDFSGLRIKLASPEAISSWSHGEVTKPETINYRTFRAEKDGLFDERIFGPTKDYECYCGKYKRIRYKGIVCDRCGVEITTSAVRRERIGHIKLASPIAHIWYFKGSSSVLSTILDIAPQSLERIIYYALYLVKKIDKEKQKQSVKIIEEIEQEELVALEKDQSENQKNVEKDFKNQKEELVKKIDNREQREIAEQELEFKLREQLKLLSDKFIEQKNQKVSFFDRLLKVMKSLKYLDTIEEDDFLYLKEKKADQFIDTGMGSEIVYEILSNFDLNKKYAEALKDLNEVKGERRNKLLKKVRFLESFVKANISPKWMIWTVLPVIPPDLRPVVQLPGGKFATSDLNDFYRRVINRNNRLKQLIDFGAPEIILRNEKRMLQEAVDSLIDLQKSRGRARTKGAASKIQKSLSDILRGKQGRFRQNLLGKRVDYSGRSTIIVGPDLKLHQCGLPKEMALELFKPFLLHEIIVRGLAPNIKSAKNFLEKKEPIVYDILEEISKDHPVLLNRAPTLHKLSILGFYPVLTDSHAIKLHPTVCSGYNADFDGDAMGVFLPLSKKAINEVQDRMLPYHNLLKPADGTPIVLPNKEMALGCYHITTLDNSYLNAKDEELKCFTDENEALIAYQFGKIALRRPIFVKINDQLLKTSIGRIIFNQALPEKLRFVNNDVKASTLKQIVVKAMKIFKNQEVGALIDKLKEVGFWGATIAGGLSFSVFDCVIINEKEEMLKQVEKAVEKVEKNYRQGLLTLEEKKRYTNKLWIEITEKLADLTWNALSEENPVKLAIKSEGPRASREQLKQLSAIKGLVVDPLGKIIEVPTKSNYREGLSIFEYVISARGARKGLTDSALKTADAGYLTRRLVDVAHDMIIREEDCGVTDGLTVTTTDTRGEKFTERIRGRFLAKDLLSERKQIIIKANELIDEVKIDLIQKSGVKKAVVRSALYCQAKYGVCQKCYGVDLSNNNLVEVGVPVGVIAAQSIGEPGTQLTMRVRHFGGIVISDVTQGLPRVEELFETRTPKVVSPIVEVQGKISVQEDTKREVYIVKITSTDKNPQREQEFIIPMSQKLKVKDGDLVTVGTPLSEGYLDVHDILTIKGLRSAQFYLLDEVQKVYESQGINIHDKHFEVIIRKMSDKVIIEDEGDTSFIKDEVVSRIRFEEENKKILAQGGKPAVGKVSILGITRAAIYTDSWLSAASFEQTTNVLSSAAIKGQVDYLLGLKENVIIGRLIPVTADLIEKYYGKFLSKYAYDQPVDQKKEEKQD</sequence>
<feature type="binding site" evidence="7">
    <location>
        <position position="947"/>
    </location>
    <ligand>
        <name>Zn(2+)</name>
        <dbReference type="ChEBI" id="CHEBI:29105"/>
        <label>2</label>
    </ligand>
</feature>
<name>A0A1F7IE67_9BACT</name>
<feature type="binding site" evidence="7">
    <location>
        <position position="957"/>
    </location>
    <ligand>
        <name>Zn(2+)</name>
        <dbReference type="ChEBI" id="CHEBI:29105"/>
        <label>2</label>
    </ligand>
</feature>
<comment type="catalytic activity">
    <reaction evidence="6 7 8">
        <text>RNA(n) + a ribonucleoside 5'-triphosphate = RNA(n+1) + diphosphate</text>
        <dbReference type="Rhea" id="RHEA:21248"/>
        <dbReference type="Rhea" id="RHEA-COMP:14527"/>
        <dbReference type="Rhea" id="RHEA-COMP:17342"/>
        <dbReference type="ChEBI" id="CHEBI:33019"/>
        <dbReference type="ChEBI" id="CHEBI:61557"/>
        <dbReference type="ChEBI" id="CHEBI:140395"/>
        <dbReference type="EC" id="2.7.7.6"/>
    </reaction>
</comment>
<evidence type="ECO:0000259" key="9">
    <source>
        <dbReference type="SMART" id="SM00663"/>
    </source>
</evidence>
<protein>
    <recommendedName>
        <fullName evidence="7">DNA-directed RNA polymerase subunit beta'</fullName>
        <shortName evidence="7">RNAP subunit beta'</shortName>
        <ecNumber evidence="7">2.7.7.6</ecNumber>
    </recommendedName>
    <alternativeName>
        <fullName evidence="7">RNA polymerase subunit beta'</fullName>
    </alternativeName>
    <alternativeName>
        <fullName evidence="7">Transcriptase subunit beta'</fullName>
    </alternativeName>
</protein>
<dbReference type="STRING" id="1802056.A2954_07260"/>
<feature type="binding site" evidence="7">
    <location>
        <position position="547"/>
    </location>
    <ligand>
        <name>Mg(2+)</name>
        <dbReference type="ChEBI" id="CHEBI:18420"/>
    </ligand>
</feature>
<evidence type="ECO:0000256" key="2">
    <source>
        <dbReference type="ARBA" id="ARBA00022679"/>
    </source>
</evidence>
<proteinExistence type="inferred from homology"/>
<accession>A0A1F7IE67</accession>
<dbReference type="Gene3D" id="1.10.274.100">
    <property type="entry name" value="RNA polymerase Rpb1, domain 3"/>
    <property type="match status" value="2"/>
</dbReference>
<dbReference type="GO" id="GO:0003899">
    <property type="term" value="F:DNA-directed RNA polymerase activity"/>
    <property type="evidence" value="ECO:0007669"/>
    <property type="project" value="UniProtKB-UniRule"/>
</dbReference>
<feature type="binding site" evidence="7">
    <location>
        <position position="64"/>
    </location>
    <ligand>
        <name>Zn(2+)</name>
        <dbReference type="ChEBI" id="CHEBI:29105"/>
        <label>1</label>
    </ligand>
</feature>
<dbReference type="Pfam" id="PF00623">
    <property type="entry name" value="RNA_pol_Rpb1_2"/>
    <property type="match status" value="2"/>
</dbReference>
<dbReference type="EC" id="2.7.7.6" evidence="7"/>
<dbReference type="SMART" id="SM00663">
    <property type="entry name" value="RPOLA_N"/>
    <property type="match status" value="1"/>
</dbReference>
<dbReference type="InterPro" id="IPR006592">
    <property type="entry name" value="RNA_pol_N"/>
</dbReference>
<dbReference type="Pfam" id="PF04998">
    <property type="entry name" value="RNA_pol_Rpb1_5"/>
    <property type="match status" value="1"/>
</dbReference>
<dbReference type="InterPro" id="IPR007081">
    <property type="entry name" value="RNA_pol_Rpb1_5"/>
</dbReference>
<evidence type="ECO:0000256" key="5">
    <source>
        <dbReference type="ARBA" id="ARBA00023163"/>
    </source>
</evidence>
<dbReference type="Gene3D" id="4.10.860.120">
    <property type="entry name" value="RNA polymerase II, clamp domain"/>
    <property type="match status" value="1"/>
</dbReference>
<dbReference type="GO" id="GO:0000428">
    <property type="term" value="C:DNA-directed RNA polymerase complex"/>
    <property type="evidence" value="ECO:0007669"/>
    <property type="project" value="UniProtKB-KW"/>
</dbReference>
<comment type="similarity">
    <text evidence="7 8">Belongs to the RNA polymerase beta' chain family.</text>
</comment>
<dbReference type="AlphaFoldDB" id="A0A1F7IE67"/>
<feature type="binding site" evidence="7">
    <location>
        <position position="62"/>
    </location>
    <ligand>
        <name>Zn(2+)</name>
        <dbReference type="ChEBI" id="CHEBI:29105"/>
        <label>1</label>
    </ligand>
</feature>
<dbReference type="InterPro" id="IPR042102">
    <property type="entry name" value="RNA_pol_Rpb1_3_sf"/>
</dbReference>
<evidence type="ECO:0000256" key="6">
    <source>
        <dbReference type="ARBA" id="ARBA00048552"/>
    </source>
</evidence>
<dbReference type="InterPro" id="IPR038120">
    <property type="entry name" value="Rpb1_funnel_sf"/>
</dbReference>
<dbReference type="Pfam" id="PF04997">
    <property type="entry name" value="RNA_pol_Rpb1_1"/>
    <property type="match status" value="1"/>
</dbReference>
<evidence type="ECO:0000313" key="11">
    <source>
        <dbReference type="Proteomes" id="UP000177698"/>
    </source>
</evidence>
<dbReference type="Gene3D" id="1.10.132.30">
    <property type="match status" value="1"/>
</dbReference>
<dbReference type="InterPro" id="IPR007080">
    <property type="entry name" value="RNA_pol_Rpb1_1"/>
</dbReference>
<comment type="subunit">
    <text evidence="7">The RNAP catalytic core consists of 2 alpha, 1 beta, 1 beta' and 1 omega subunit. When a sigma factor is associated with the core the holoenzyme is formed, which can initiate transcription.</text>
</comment>
<feature type="binding site" evidence="7">
    <location>
        <position position="549"/>
    </location>
    <ligand>
        <name>Mg(2+)</name>
        <dbReference type="ChEBI" id="CHEBI:18420"/>
    </ligand>
</feature>